<dbReference type="GO" id="GO:0016787">
    <property type="term" value="F:hydrolase activity"/>
    <property type="evidence" value="ECO:0007669"/>
    <property type="project" value="UniProtKB-KW"/>
</dbReference>
<gene>
    <name evidence="10" type="primary">cas1</name>
    <name evidence="11" type="ORF">AXF17_01670</name>
</gene>
<dbReference type="InterPro" id="IPR002729">
    <property type="entry name" value="CRISPR-assoc_Cas1"/>
</dbReference>
<evidence type="ECO:0000256" key="10">
    <source>
        <dbReference type="HAMAP-Rule" id="MF_01470"/>
    </source>
</evidence>
<evidence type="ECO:0000313" key="11">
    <source>
        <dbReference type="EMBL" id="ASS37303.1"/>
    </source>
</evidence>
<evidence type="ECO:0000256" key="6">
    <source>
        <dbReference type="ARBA" id="ARBA00023118"/>
    </source>
</evidence>
<dbReference type="GO" id="GO:0051607">
    <property type="term" value="P:defense response to virus"/>
    <property type="evidence" value="ECO:0007669"/>
    <property type="project" value="UniProtKB-UniRule"/>
</dbReference>
<comment type="cofactor">
    <cofactor evidence="10">
        <name>Mg(2+)</name>
        <dbReference type="ChEBI" id="CHEBI:18420"/>
    </cofactor>
    <cofactor evidence="10">
        <name>Mn(2+)</name>
        <dbReference type="ChEBI" id="CHEBI:29035"/>
    </cofactor>
</comment>
<comment type="subunit">
    <text evidence="9 10">Homodimer, forms a heterotetramer with a Cas2 homodimer.</text>
</comment>
<feature type="binding site" evidence="10">
    <location>
        <position position="222"/>
    </location>
    <ligand>
        <name>Mn(2+)</name>
        <dbReference type="ChEBI" id="CHEBI:29035"/>
    </ligand>
</feature>
<feature type="binding site" evidence="10">
    <location>
        <position position="157"/>
    </location>
    <ligand>
        <name>Mn(2+)</name>
        <dbReference type="ChEBI" id="CHEBI:29035"/>
    </ligand>
</feature>
<keyword evidence="8 10" id="KW-0464">Manganese</keyword>
<dbReference type="PANTHER" id="PTHR34353:SF2">
    <property type="entry name" value="CRISPR-ASSOCIATED ENDONUCLEASE CAS1 1"/>
    <property type="match status" value="1"/>
</dbReference>
<reference evidence="12" key="1">
    <citation type="submission" date="2016-05" db="EMBL/GenBank/DDBJ databases">
        <authorList>
            <person name="Holder M.E."/>
            <person name="Ajami N.J."/>
            <person name="Petrosino J.F."/>
        </authorList>
    </citation>
    <scope>NUCLEOTIDE SEQUENCE [LARGE SCALE GENOMIC DNA]</scope>
    <source>
        <strain evidence="12">ATCC 700696</strain>
    </source>
</reference>
<dbReference type="EMBL" id="CP016199">
    <property type="protein sequence ID" value="ASS37303.1"/>
    <property type="molecule type" value="Genomic_DNA"/>
</dbReference>
<dbReference type="AlphaFoldDB" id="A0A223AQQ3"/>
<dbReference type="NCBIfam" id="TIGR00287">
    <property type="entry name" value="cas1"/>
    <property type="match status" value="1"/>
</dbReference>
<sequence length="334" mass="38549">MAHIYVTTGETKVGVEGGRLTIKNRDETVRSVPKQTVESITVFGNAVLSTQCIQFCLTNGISVSFFSGKGKYFGRLESTAHHKVEVLEQQIDTFRDTLFGLELCKRIVSAKIRNQEVVLRRYAKEHTVKLEMLIKDMKIYRDKAECADVVERLLGYEGMAAKTYFEALSEIIEPDFKFNGRSRRPPRDPFNSMLSLGYTLLMYEIYPKVENEGMSPYYAVLHKNYANHPALVSDLMEEWRSVIVDSTVLSLVQGHEIKTEHFEYADDSQGVFLTREGLSKFINKFEKTMNRTSRYLLYDQAERTMRKSIQEQCRRMRIAIANKDVNEYAPVIIR</sequence>
<dbReference type="CDD" id="cd09634">
    <property type="entry name" value="Cas1_I-II-III"/>
    <property type="match status" value="1"/>
</dbReference>
<evidence type="ECO:0000256" key="2">
    <source>
        <dbReference type="ARBA" id="ARBA00022723"/>
    </source>
</evidence>
<evidence type="ECO:0000256" key="7">
    <source>
        <dbReference type="ARBA" id="ARBA00023125"/>
    </source>
</evidence>
<keyword evidence="1 10" id="KW-0540">Nuclease</keyword>
<evidence type="ECO:0000313" key="12">
    <source>
        <dbReference type="Proteomes" id="UP000214689"/>
    </source>
</evidence>
<comment type="function">
    <text evidence="10">CRISPR (clustered regularly interspaced short palindromic repeat), is an adaptive immune system that provides protection against mobile genetic elements (viruses, transposable elements and conjugative plasmids). CRISPR clusters contain spacers, sequences complementary to antecedent mobile elements, and target invading nucleic acids. CRISPR clusters are transcribed and processed into CRISPR RNA (crRNA). Acts as a dsDNA endonuclease. Involved in the integration of spacer DNA into the CRISPR cassette.</text>
</comment>
<evidence type="ECO:0000256" key="1">
    <source>
        <dbReference type="ARBA" id="ARBA00022722"/>
    </source>
</evidence>
<protein>
    <recommendedName>
        <fullName evidence="10">CRISPR-associated endonuclease Cas1</fullName>
        <ecNumber evidence="10">3.1.-.-</ecNumber>
    </recommendedName>
</protein>
<evidence type="ECO:0000256" key="4">
    <source>
        <dbReference type="ARBA" id="ARBA00022801"/>
    </source>
</evidence>
<dbReference type="Pfam" id="PF01867">
    <property type="entry name" value="Cas_Cas1"/>
    <property type="match status" value="1"/>
</dbReference>
<dbReference type="GO" id="GO:0046872">
    <property type="term" value="F:metal ion binding"/>
    <property type="evidence" value="ECO:0007669"/>
    <property type="project" value="UniProtKB-UniRule"/>
</dbReference>
<evidence type="ECO:0000256" key="5">
    <source>
        <dbReference type="ARBA" id="ARBA00022842"/>
    </source>
</evidence>
<dbReference type="HAMAP" id="MF_01470">
    <property type="entry name" value="Cas1"/>
    <property type="match status" value="1"/>
</dbReference>
<comment type="similarity">
    <text evidence="10">Belongs to the CRISPR-associated endonuclease Cas1 family.</text>
</comment>
<evidence type="ECO:0000256" key="3">
    <source>
        <dbReference type="ARBA" id="ARBA00022759"/>
    </source>
</evidence>
<proteinExistence type="inferred from homology"/>
<dbReference type="PANTHER" id="PTHR34353">
    <property type="entry name" value="CRISPR-ASSOCIATED ENDONUCLEASE CAS1 1"/>
    <property type="match status" value="1"/>
</dbReference>
<dbReference type="InterPro" id="IPR042206">
    <property type="entry name" value="CRISPR-assoc_Cas1_C"/>
</dbReference>
<dbReference type="RefSeq" id="WP_169711295.1">
    <property type="nucleotide sequence ID" value="NZ_CP016199.1"/>
</dbReference>
<keyword evidence="3 10" id="KW-0255">Endonuclease</keyword>
<dbReference type="GO" id="GO:0043571">
    <property type="term" value="P:maintenance of CRISPR repeat elements"/>
    <property type="evidence" value="ECO:0007669"/>
    <property type="project" value="UniProtKB-UniRule"/>
</dbReference>
<keyword evidence="2 10" id="KW-0479">Metal-binding</keyword>
<keyword evidence="4 10" id="KW-0378">Hydrolase</keyword>
<organism evidence="11 12">
    <name type="scientific">Mogibacterium pumilum</name>
    <dbReference type="NCBI Taxonomy" id="86332"/>
    <lineage>
        <taxon>Bacteria</taxon>
        <taxon>Bacillati</taxon>
        <taxon>Bacillota</taxon>
        <taxon>Clostridia</taxon>
        <taxon>Peptostreptococcales</taxon>
        <taxon>Anaerovoracaceae</taxon>
        <taxon>Mogibacterium</taxon>
    </lineage>
</organism>
<name>A0A223AQQ3_9FIRM</name>
<feature type="binding site" evidence="10">
    <location>
        <position position="237"/>
    </location>
    <ligand>
        <name>Mn(2+)</name>
        <dbReference type="ChEBI" id="CHEBI:29035"/>
    </ligand>
</feature>
<dbReference type="Gene3D" id="1.20.120.920">
    <property type="entry name" value="CRISPR-associated endonuclease Cas1, C-terminal domain"/>
    <property type="match status" value="1"/>
</dbReference>
<keyword evidence="12" id="KW-1185">Reference proteome</keyword>
<evidence type="ECO:0000256" key="8">
    <source>
        <dbReference type="ARBA" id="ARBA00023211"/>
    </source>
</evidence>
<dbReference type="EC" id="3.1.-.-" evidence="10"/>
<dbReference type="Gene3D" id="3.100.10.20">
    <property type="entry name" value="CRISPR-associated endonuclease Cas1, N-terminal domain"/>
    <property type="match status" value="1"/>
</dbReference>
<dbReference type="InterPro" id="IPR042211">
    <property type="entry name" value="CRISPR-assoc_Cas1_N"/>
</dbReference>
<dbReference type="InterPro" id="IPR050646">
    <property type="entry name" value="Cas1"/>
</dbReference>
<keyword evidence="6 10" id="KW-0051">Antiviral defense</keyword>
<keyword evidence="5 10" id="KW-0460">Magnesium</keyword>
<dbReference type="Proteomes" id="UP000214689">
    <property type="component" value="Chromosome"/>
</dbReference>
<accession>A0A223AQQ3</accession>
<evidence type="ECO:0000256" key="9">
    <source>
        <dbReference type="ARBA" id="ARBA00038592"/>
    </source>
</evidence>
<dbReference type="GO" id="GO:0003677">
    <property type="term" value="F:DNA binding"/>
    <property type="evidence" value="ECO:0007669"/>
    <property type="project" value="UniProtKB-KW"/>
</dbReference>
<keyword evidence="7 10" id="KW-0238">DNA-binding</keyword>
<dbReference type="GO" id="GO:0004519">
    <property type="term" value="F:endonuclease activity"/>
    <property type="evidence" value="ECO:0007669"/>
    <property type="project" value="UniProtKB-UniRule"/>
</dbReference>